<evidence type="ECO:0000256" key="3">
    <source>
        <dbReference type="ARBA" id="ARBA00012663"/>
    </source>
</evidence>
<dbReference type="InterPro" id="IPR029018">
    <property type="entry name" value="Hex-like_dom2"/>
</dbReference>
<feature type="active site" description="Proton donor" evidence="6">
    <location>
        <position position="326"/>
    </location>
</feature>
<dbReference type="CDD" id="cd06564">
    <property type="entry name" value="GH20_DspB_LnbB-like"/>
    <property type="match status" value="1"/>
</dbReference>
<dbReference type="InterPro" id="IPR052764">
    <property type="entry name" value="GH20_Enzymes"/>
</dbReference>
<dbReference type="EMBL" id="ML996574">
    <property type="protein sequence ID" value="KAF2756799.1"/>
    <property type="molecule type" value="Genomic_DNA"/>
</dbReference>
<comment type="catalytic activity">
    <reaction evidence="1">
        <text>Hydrolysis of terminal non-reducing N-acetyl-D-hexosamine residues in N-acetyl-beta-D-hexosaminides.</text>
        <dbReference type="EC" id="3.2.1.52"/>
    </reaction>
</comment>
<dbReference type="PANTHER" id="PTHR43678">
    <property type="entry name" value="PUTATIVE (AFU_ORTHOLOGUE AFUA_2G00640)-RELATED"/>
    <property type="match status" value="1"/>
</dbReference>
<dbReference type="SUPFAM" id="SSF51445">
    <property type="entry name" value="(Trans)glycosidases"/>
    <property type="match status" value="1"/>
</dbReference>
<dbReference type="InterPro" id="IPR025705">
    <property type="entry name" value="Beta_hexosaminidase_sua/sub"/>
</dbReference>
<dbReference type="GO" id="GO:0004563">
    <property type="term" value="F:beta-N-acetylhexosaminidase activity"/>
    <property type="evidence" value="ECO:0007669"/>
    <property type="project" value="UniProtKB-EC"/>
</dbReference>
<dbReference type="InterPro" id="IPR017853">
    <property type="entry name" value="GH"/>
</dbReference>
<dbReference type="Gene3D" id="3.30.379.10">
    <property type="entry name" value="Chitobiase/beta-hexosaminidase domain 2-like"/>
    <property type="match status" value="1"/>
</dbReference>
<evidence type="ECO:0000256" key="6">
    <source>
        <dbReference type="PIRSR" id="PIRSR625705-1"/>
    </source>
</evidence>
<dbReference type="RefSeq" id="XP_033599250.1">
    <property type="nucleotide sequence ID" value="XM_033746109.1"/>
</dbReference>
<sequence length="722" mass="80472">MTSPLPEPGSIALALQTLPPVEWNNGSSGFQSFSSLPKSIFLHSAFASTRDTDGLTLIPPSAEEFATTFVKDLNSLLGDGWALETIDEIHRNASGIFLGSYSGSPDDLTYANGEPTTEGYEIVVQSGHIFIGGSGARGMWWGTRTLLQQMVQSESISIGKIVDAPAYETRGYMLDAGRKWYAPSTLKELCTYASWFKMSEFHYHASDNYPLSRGHNETWYEVYSHFSFMPESVELRSIIERANETLSRAVFEDLQMHCAQRGVTIIPEIEAPGHCLAITKWKPDLALAKKDLLNLSHPDSIPTVQAIWSEFLPWFQTKEVHIGADEYDSDLADDYIRFVNSMSQFVNSTAGKRIRIWGTYEPSKNFTISNDITIQHWQYGQSDPVQLDRSSYNIINSEDWWAYVTLKNDHMPILPAAYPQLFNTSRILNFGNQPDVQWEPSLYNPVNNTEQLPSASPNNRGAIMAAWNDNGPDATTQLEAFYAIRSGLPIVASRAWSGSRGTPLDISSLAESNLDRNILGVNNSDCTQPLISWTAPKTRNETYELGYGSKGLNNTLTMDATGPFTLRSNDSMLTLRGDGMLIYTADGYEYPLRSVASTDGYDSGHPGRIWTNVTTSTHEIVHITVPSRIQIQTDRIGGSRVWVDGQFKGRFEVFVYGGRNKLFSWSQMAFVTPLQELEGAAELPQHHVVDKNIVLQNLAHEGTSYLNKSAEPDLHRLSLGPP</sequence>
<comment type="similarity">
    <text evidence="2">Belongs to the glycosyl hydrolase 20 family.</text>
</comment>
<keyword evidence="4 9" id="KW-0378">Hydrolase</keyword>
<feature type="domain" description="Glycoside hydrolase family 20 catalytic" evidence="7">
    <location>
        <begin position="167"/>
        <end position="446"/>
    </location>
</feature>
<evidence type="ECO:0000259" key="7">
    <source>
        <dbReference type="Pfam" id="PF00728"/>
    </source>
</evidence>
<dbReference type="GO" id="GO:0005975">
    <property type="term" value="P:carbohydrate metabolic process"/>
    <property type="evidence" value="ECO:0007669"/>
    <property type="project" value="InterPro"/>
</dbReference>
<dbReference type="Gene3D" id="3.20.20.80">
    <property type="entry name" value="Glycosidases"/>
    <property type="match status" value="1"/>
</dbReference>
<keyword evidence="10" id="KW-1185">Reference proteome</keyword>
<keyword evidence="5" id="KW-0326">Glycosidase</keyword>
<dbReference type="OrthoDB" id="428480at2759"/>
<dbReference type="PRINTS" id="PR00738">
    <property type="entry name" value="GLHYDRLASE20"/>
</dbReference>
<protein>
    <recommendedName>
        <fullName evidence="3">beta-N-acetylhexosaminidase</fullName>
        <ecNumber evidence="3">3.2.1.52</ecNumber>
    </recommendedName>
</protein>
<dbReference type="Pfam" id="PF02838">
    <property type="entry name" value="Glyco_hydro_20b"/>
    <property type="match status" value="1"/>
</dbReference>
<reference evidence="9" key="1">
    <citation type="journal article" date="2020" name="Stud. Mycol.">
        <title>101 Dothideomycetes genomes: a test case for predicting lifestyles and emergence of pathogens.</title>
        <authorList>
            <person name="Haridas S."/>
            <person name="Albert R."/>
            <person name="Binder M."/>
            <person name="Bloem J."/>
            <person name="Labutti K."/>
            <person name="Salamov A."/>
            <person name="Andreopoulos B."/>
            <person name="Baker S."/>
            <person name="Barry K."/>
            <person name="Bills G."/>
            <person name="Bluhm B."/>
            <person name="Cannon C."/>
            <person name="Castanera R."/>
            <person name="Culley D."/>
            <person name="Daum C."/>
            <person name="Ezra D."/>
            <person name="Gonzalez J."/>
            <person name="Henrissat B."/>
            <person name="Kuo A."/>
            <person name="Liang C."/>
            <person name="Lipzen A."/>
            <person name="Lutzoni F."/>
            <person name="Magnuson J."/>
            <person name="Mondo S."/>
            <person name="Nolan M."/>
            <person name="Ohm R."/>
            <person name="Pangilinan J."/>
            <person name="Park H.-J."/>
            <person name="Ramirez L."/>
            <person name="Alfaro M."/>
            <person name="Sun H."/>
            <person name="Tritt A."/>
            <person name="Yoshinaga Y."/>
            <person name="Zwiers L.-H."/>
            <person name="Turgeon B."/>
            <person name="Goodwin S."/>
            <person name="Spatafora J."/>
            <person name="Crous P."/>
            <person name="Grigoriev I."/>
        </authorList>
    </citation>
    <scope>NUCLEOTIDE SEQUENCE</scope>
    <source>
        <strain evidence="9">CBS 121739</strain>
    </source>
</reference>
<evidence type="ECO:0000256" key="2">
    <source>
        <dbReference type="ARBA" id="ARBA00006285"/>
    </source>
</evidence>
<dbReference type="InterPro" id="IPR015882">
    <property type="entry name" value="HEX_bac_N"/>
</dbReference>
<dbReference type="EC" id="3.2.1.52" evidence="3"/>
<dbReference type="Pfam" id="PF00728">
    <property type="entry name" value="Glyco_hydro_20"/>
    <property type="match status" value="1"/>
</dbReference>
<dbReference type="AlphaFoldDB" id="A0A6A6W3S1"/>
<evidence type="ECO:0000313" key="10">
    <source>
        <dbReference type="Proteomes" id="UP000799437"/>
    </source>
</evidence>
<name>A0A6A6W3S1_9PEZI</name>
<dbReference type="Proteomes" id="UP000799437">
    <property type="component" value="Unassembled WGS sequence"/>
</dbReference>
<dbReference type="GeneID" id="54487163"/>
<evidence type="ECO:0000259" key="8">
    <source>
        <dbReference type="Pfam" id="PF02838"/>
    </source>
</evidence>
<evidence type="ECO:0000256" key="1">
    <source>
        <dbReference type="ARBA" id="ARBA00001231"/>
    </source>
</evidence>
<feature type="domain" description="Beta-hexosaminidase bacterial type N-terminal" evidence="8">
    <location>
        <begin position="112"/>
        <end position="164"/>
    </location>
</feature>
<gene>
    <name evidence="9" type="ORF">EJ05DRAFT_493380</name>
</gene>
<dbReference type="InterPro" id="IPR015883">
    <property type="entry name" value="Glyco_hydro_20_cat"/>
</dbReference>
<dbReference type="PANTHER" id="PTHR43678:SF1">
    <property type="entry name" value="BETA-N-ACETYLHEXOSAMINIDASE"/>
    <property type="match status" value="1"/>
</dbReference>
<proteinExistence type="inferred from homology"/>
<dbReference type="SUPFAM" id="SSF55545">
    <property type="entry name" value="beta-N-acetylhexosaminidase-like domain"/>
    <property type="match status" value="1"/>
</dbReference>
<evidence type="ECO:0000256" key="5">
    <source>
        <dbReference type="ARBA" id="ARBA00023295"/>
    </source>
</evidence>
<evidence type="ECO:0000313" key="9">
    <source>
        <dbReference type="EMBL" id="KAF2756799.1"/>
    </source>
</evidence>
<evidence type="ECO:0000256" key="4">
    <source>
        <dbReference type="ARBA" id="ARBA00022801"/>
    </source>
</evidence>
<accession>A0A6A6W3S1</accession>
<organism evidence="9 10">
    <name type="scientific">Pseudovirgaria hyperparasitica</name>
    <dbReference type="NCBI Taxonomy" id="470096"/>
    <lineage>
        <taxon>Eukaryota</taxon>
        <taxon>Fungi</taxon>
        <taxon>Dikarya</taxon>
        <taxon>Ascomycota</taxon>
        <taxon>Pezizomycotina</taxon>
        <taxon>Dothideomycetes</taxon>
        <taxon>Dothideomycetes incertae sedis</taxon>
        <taxon>Acrospermales</taxon>
        <taxon>Acrospermaceae</taxon>
        <taxon>Pseudovirgaria</taxon>
    </lineage>
</organism>